<dbReference type="SUPFAM" id="SSF101821">
    <property type="entry name" value="Aminopeptidase/glucanase lid domain"/>
    <property type="match status" value="1"/>
</dbReference>
<dbReference type="GO" id="GO:0004177">
    <property type="term" value="F:aminopeptidase activity"/>
    <property type="evidence" value="ECO:0007669"/>
    <property type="project" value="UniProtKB-UniRule"/>
</dbReference>
<protein>
    <submittedName>
        <fullName evidence="9">M42 family peptidase</fullName>
    </submittedName>
</protein>
<evidence type="ECO:0000256" key="5">
    <source>
        <dbReference type="ARBA" id="ARBA00022801"/>
    </source>
</evidence>
<gene>
    <name evidence="9" type="ORF">DW016_07450</name>
</gene>
<evidence type="ECO:0000256" key="6">
    <source>
        <dbReference type="PIRNR" id="PIRNR001123"/>
    </source>
</evidence>
<keyword evidence="3" id="KW-0645">Protease</keyword>
<feature type="binding site" evidence="8">
    <location>
        <position position="164"/>
    </location>
    <ligand>
        <name>Zn(2+)</name>
        <dbReference type="ChEBI" id="CHEBI:29105"/>
        <label>2</label>
    </ligand>
</feature>
<dbReference type="Gene3D" id="3.40.630.10">
    <property type="entry name" value="Zn peptidases"/>
    <property type="match status" value="1"/>
</dbReference>
<accession>A0A3E3K378</accession>
<reference evidence="9 10" key="1">
    <citation type="submission" date="2018-08" db="EMBL/GenBank/DDBJ databases">
        <title>A genome reference for cultivated species of the human gut microbiota.</title>
        <authorList>
            <person name="Zou Y."/>
            <person name="Xue W."/>
            <person name="Luo G."/>
        </authorList>
    </citation>
    <scope>NUCLEOTIDE SEQUENCE [LARGE SCALE GENOMIC DNA]</scope>
    <source>
        <strain evidence="9 10">AF37-2AT</strain>
    </source>
</reference>
<dbReference type="Gene3D" id="2.40.30.40">
    <property type="entry name" value="Peptidase M42, domain 2"/>
    <property type="match status" value="1"/>
</dbReference>
<keyword evidence="4 8" id="KW-0479">Metal-binding</keyword>
<dbReference type="RefSeq" id="WP_024731631.1">
    <property type="nucleotide sequence ID" value="NZ_BAABYU010000001.1"/>
</dbReference>
<dbReference type="OrthoDB" id="9772053at2"/>
<feature type="binding site" evidence="8">
    <location>
        <position position="195"/>
    </location>
    <ligand>
        <name>Zn(2+)</name>
        <dbReference type="ChEBI" id="CHEBI:29105"/>
        <label>2</label>
    </ligand>
</feature>
<dbReference type="AlphaFoldDB" id="A0A3E3K378"/>
<keyword evidence="5" id="KW-0378">Hydrolase</keyword>
<evidence type="ECO:0000256" key="1">
    <source>
        <dbReference type="ARBA" id="ARBA00006272"/>
    </source>
</evidence>
<evidence type="ECO:0000313" key="9">
    <source>
        <dbReference type="EMBL" id="RGE87934.1"/>
    </source>
</evidence>
<feature type="binding site" evidence="8">
    <location>
        <position position="217"/>
    </location>
    <ligand>
        <name>Zn(2+)</name>
        <dbReference type="ChEBI" id="CHEBI:29105"/>
        <label>1</label>
    </ligand>
</feature>
<dbReference type="SUPFAM" id="SSF53187">
    <property type="entry name" value="Zn-dependent exopeptidases"/>
    <property type="match status" value="1"/>
</dbReference>
<feature type="active site" description="Proton acceptor" evidence="7">
    <location>
        <position position="194"/>
    </location>
</feature>
<dbReference type="EMBL" id="QVLX01000003">
    <property type="protein sequence ID" value="RGE87934.1"/>
    <property type="molecule type" value="Genomic_DNA"/>
</dbReference>
<feature type="binding site" evidence="8">
    <location>
        <position position="164"/>
    </location>
    <ligand>
        <name>Zn(2+)</name>
        <dbReference type="ChEBI" id="CHEBI:29105"/>
        <label>1</label>
    </ligand>
</feature>
<evidence type="ECO:0000256" key="7">
    <source>
        <dbReference type="PIRSR" id="PIRSR001123-1"/>
    </source>
</evidence>
<evidence type="ECO:0000256" key="3">
    <source>
        <dbReference type="ARBA" id="ARBA00022670"/>
    </source>
</evidence>
<name>A0A3E3K378_9FIRM</name>
<organism evidence="9 10">
    <name type="scientific">Sellimonas intestinalis</name>
    <dbReference type="NCBI Taxonomy" id="1653434"/>
    <lineage>
        <taxon>Bacteria</taxon>
        <taxon>Bacillati</taxon>
        <taxon>Bacillota</taxon>
        <taxon>Clostridia</taxon>
        <taxon>Lachnospirales</taxon>
        <taxon>Lachnospiraceae</taxon>
        <taxon>Sellimonas</taxon>
    </lineage>
</organism>
<dbReference type="GO" id="GO:0006508">
    <property type="term" value="P:proteolysis"/>
    <property type="evidence" value="ECO:0007669"/>
    <property type="project" value="UniProtKB-KW"/>
</dbReference>
<keyword evidence="2" id="KW-0031">Aminopeptidase</keyword>
<dbReference type="PANTHER" id="PTHR32481">
    <property type="entry name" value="AMINOPEPTIDASE"/>
    <property type="match status" value="1"/>
</dbReference>
<evidence type="ECO:0000313" key="10">
    <source>
        <dbReference type="Proteomes" id="UP000261080"/>
    </source>
</evidence>
<dbReference type="GO" id="GO:0046872">
    <property type="term" value="F:metal ion binding"/>
    <property type="evidence" value="ECO:0007669"/>
    <property type="project" value="UniProtKB-UniRule"/>
</dbReference>
<comment type="similarity">
    <text evidence="1 6">Belongs to the peptidase M42 family.</text>
</comment>
<dbReference type="PANTHER" id="PTHR32481:SF0">
    <property type="entry name" value="AMINOPEPTIDASE YPDE-RELATED"/>
    <property type="match status" value="1"/>
</dbReference>
<sequence length="338" mass="36751">MIKEYTQTWGVSGLEKKVSDLIIKEVMDYADEVTRDAMGNLIVLKRGNGSGKKRVMCAAHMDEIGLCVVRILDNGLLKVKQVGGVSALCSFMNRVRFENGTIGTVGVTEPVENVKTKDMNKLYIDIGAMSKEEAEQYVQPGDCAVFCGDYVELAGRNVMSKAFDDRIACYIQTEALKRIQSSYHDLYFVYTVQEEVGLFGSTTSAETVKPDLGIAVDITGSFDVPGDEHGNPVLGKGAAIKINDSSVICDHELTEDLIACAKKYEIPYQRDALAAGGTDAGAINKSGEGVKVLGISIPTRYGHTPNSIVNLEDVEACIRLLECYLTGEIPIVTQEKIK</sequence>
<evidence type="ECO:0000256" key="8">
    <source>
        <dbReference type="PIRSR" id="PIRSR001123-2"/>
    </source>
</evidence>
<evidence type="ECO:0000256" key="2">
    <source>
        <dbReference type="ARBA" id="ARBA00022438"/>
    </source>
</evidence>
<dbReference type="InterPro" id="IPR023367">
    <property type="entry name" value="Peptidase_M42_dom2"/>
</dbReference>
<dbReference type="InterPro" id="IPR051464">
    <property type="entry name" value="Peptidase_M42_aminopept"/>
</dbReference>
<dbReference type="PIRSF" id="PIRSF001123">
    <property type="entry name" value="PepA_GA"/>
    <property type="match status" value="1"/>
</dbReference>
<dbReference type="Pfam" id="PF05343">
    <property type="entry name" value="Peptidase_M42"/>
    <property type="match status" value="1"/>
</dbReference>
<feature type="binding site" evidence="8">
    <location>
        <position position="303"/>
    </location>
    <ligand>
        <name>Zn(2+)</name>
        <dbReference type="ChEBI" id="CHEBI:29105"/>
        <label>2</label>
    </ligand>
</feature>
<comment type="cofactor">
    <cofactor evidence="8">
        <name>a divalent metal cation</name>
        <dbReference type="ChEBI" id="CHEBI:60240"/>
    </cofactor>
    <text evidence="8">Binds 2 divalent metal cations per subunit.</text>
</comment>
<proteinExistence type="inferred from homology"/>
<dbReference type="GeneID" id="97191621"/>
<dbReference type="Proteomes" id="UP000261080">
    <property type="component" value="Unassembled WGS sequence"/>
</dbReference>
<evidence type="ECO:0000256" key="4">
    <source>
        <dbReference type="ARBA" id="ARBA00022723"/>
    </source>
</evidence>
<comment type="caution">
    <text evidence="9">The sequence shown here is derived from an EMBL/GenBank/DDBJ whole genome shotgun (WGS) entry which is preliminary data.</text>
</comment>
<keyword evidence="10" id="KW-1185">Reference proteome</keyword>
<feature type="binding site" evidence="8">
    <location>
        <position position="60"/>
    </location>
    <ligand>
        <name>Zn(2+)</name>
        <dbReference type="ChEBI" id="CHEBI:29105"/>
        <label>1</label>
    </ligand>
</feature>
<dbReference type="InterPro" id="IPR008007">
    <property type="entry name" value="Peptidase_M42"/>
</dbReference>